<evidence type="ECO:0000313" key="3">
    <source>
        <dbReference type="EMBL" id="BCJ38930.1"/>
    </source>
</evidence>
<dbReference type="CDD" id="cd07040">
    <property type="entry name" value="HP"/>
    <property type="match status" value="1"/>
</dbReference>
<dbReference type="InterPro" id="IPR050275">
    <property type="entry name" value="PGM_Phosphatase"/>
</dbReference>
<keyword evidence="4" id="KW-1185">Reference proteome</keyword>
<dbReference type="PANTHER" id="PTHR48100">
    <property type="entry name" value="BROAD-SPECIFICITY PHOSPHATASE YOR283W-RELATED"/>
    <property type="match status" value="1"/>
</dbReference>
<evidence type="ECO:0000256" key="2">
    <source>
        <dbReference type="PIRSR" id="PIRSR613078-2"/>
    </source>
</evidence>
<dbReference type="EMBL" id="AP023355">
    <property type="protein sequence ID" value="BCJ38930.1"/>
    <property type="molecule type" value="Genomic_DNA"/>
</dbReference>
<name>A0A7R7DWK4_9ACTN</name>
<dbReference type="Gene3D" id="3.40.50.1240">
    <property type="entry name" value="Phosphoglycerate mutase-like"/>
    <property type="match status" value="1"/>
</dbReference>
<accession>A0A7R7DWK4</accession>
<sequence>MSERTTVVLARHGRTPWHSPNRYCGSSDVGIDEVGVGQAARLGEWARTAGLTSLYCTDLRRTRLTAAPVTAATGLTPTVEPRLRELHFGVAEGHTLAELRDSHPDAVRGFERDPVGHHFPGGEHPADAVRRARAALADVVTADPGGRILVVAHSTLIRLLVTDLMGGSLSRYRALLPDLVPTSLTTFLVRPGNMALAAFNVPPTPEPPTTR</sequence>
<dbReference type="SMART" id="SM00855">
    <property type="entry name" value="PGAM"/>
    <property type="match status" value="1"/>
</dbReference>
<feature type="binding site" evidence="2">
    <location>
        <position position="61"/>
    </location>
    <ligand>
        <name>substrate</name>
    </ligand>
</feature>
<dbReference type="InterPro" id="IPR013078">
    <property type="entry name" value="His_Pase_superF_clade-1"/>
</dbReference>
<dbReference type="KEGG" id="atl:Athai_64330"/>
<protein>
    <submittedName>
        <fullName evidence="3">Phosphoglycerate mutase</fullName>
    </submittedName>
</protein>
<reference evidence="3 4" key="1">
    <citation type="submission" date="2020-08" db="EMBL/GenBank/DDBJ databases">
        <title>Whole genome shotgun sequence of Actinocatenispora thailandica NBRC 105041.</title>
        <authorList>
            <person name="Komaki H."/>
            <person name="Tamura T."/>
        </authorList>
    </citation>
    <scope>NUCLEOTIDE SEQUENCE [LARGE SCALE GENOMIC DNA]</scope>
    <source>
        <strain evidence="3 4">NBRC 105041</strain>
    </source>
</reference>
<dbReference type="GO" id="GO:0016791">
    <property type="term" value="F:phosphatase activity"/>
    <property type="evidence" value="ECO:0007669"/>
    <property type="project" value="TreeGrafter"/>
</dbReference>
<gene>
    <name evidence="3" type="ORF">Athai_64330</name>
</gene>
<dbReference type="AlphaFoldDB" id="A0A7R7DWK4"/>
<dbReference type="PANTHER" id="PTHR48100:SF1">
    <property type="entry name" value="HISTIDINE PHOSPHATASE FAMILY PROTEIN-RELATED"/>
    <property type="match status" value="1"/>
</dbReference>
<evidence type="ECO:0000256" key="1">
    <source>
        <dbReference type="PIRSR" id="PIRSR613078-1"/>
    </source>
</evidence>
<dbReference type="Pfam" id="PF00300">
    <property type="entry name" value="His_Phos_1"/>
    <property type="match status" value="1"/>
</dbReference>
<proteinExistence type="predicted"/>
<evidence type="ECO:0000313" key="4">
    <source>
        <dbReference type="Proteomes" id="UP000611640"/>
    </source>
</evidence>
<feature type="active site" description="Proton donor/acceptor" evidence="1">
    <location>
        <position position="85"/>
    </location>
</feature>
<dbReference type="Proteomes" id="UP000611640">
    <property type="component" value="Chromosome"/>
</dbReference>
<organism evidence="3 4">
    <name type="scientific">Actinocatenispora thailandica</name>
    <dbReference type="NCBI Taxonomy" id="227318"/>
    <lineage>
        <taxon>Bacteria</taxon>
        <taxon>Bacillati</taxon>
        <taxon>Actinomycetota</taxon>
        <taxon>Actinomycetes</taxon>
        <taxon>Micromonosporales</taxon>
        <taxon>Micromonosporaceae</taxon>
        <taxon>Actinocatenispora</taxon>
    </lineage>
</organism>
<dbReference type="InterPro" id="IPR029033">
    <property type="entry name" value="His_PPase_superfam"/>
</dbReference>
<dbReference type="SUPFAM" id="SSF53254">
    <property type="entry name" value="Phosphoglycerate mutase-like"/>
    <property type="match status" value="1"/>
</dbReference>
<dbReference type="GO" id="GO:0005737">
    <property type="term" value="C:cytoplasm"/>
    <property type="evidence" value="ECO:0007669"/>
    <property type="project" value="TreeGrafter"/>
</dbReference>
<dbReference type="RefSeq" id="WP_203964884.1">
    <property type="nucleotide sequence ID" value="NZ_AP023355.1"/>
</dbReference>
<feature type="active site" description="Tele-phosphohistidine intermediate" evidence="1">
    <location>
        <position position="12"/>
    </location>
</feature>